<dbReference type="RefSeq" id="WP_163963813.1">
    <property type="nucleotide sequence ID" value="NZ_JAAGNX010000002.1"/>
</dbReference>
<evidence type="ECO:0000313" key="1">
    <source>
        <dbReference type="EMBL" id="NDV62155.1"/>
    </source>
</evidence>
<dbReference type="Gene3D" id="2.60.120.1350">
    <property type="entry name" value="Protein of unknown function DUF4465"/>
    <property type="match status" value="1"/>
</dbReference>
<dbReference type="AlphaFoldDB" id="A0A6B2M2X0"/>
<name>A0A6B2M2X0_9BACT</name>
<organism evidence="1 2">
    <name type="scientific">Oceanipulchritudo coccoides</name>
    <dbReference type="NCBI Taxonomy" id="2706888"/>
    <lineage>
        <taxon>Bacteria</taxon>
        <taxon>Pseudomonadati</taxon>
        <taxon>Verrucomicrobiota</taxon>
        <taxon>Opitutia</taxon>
        <taxon>Puniceicoccales</taxon>
        <taxon>Oceanipulchritudinaceae</taxon>
        <taxon>Oceanipulchritudo</taxon>
    </lineage>
</organism>
<evidence type="ECO:0000313" key="2">
    <source>
        <dbReference type="Proteomes" id="UP000478417"/>
    </source>
</evidence>
<proteinExistence type="predicted"/>
<comment type="caution">
    <text evidence="1">The sequence shown here is derived from an EMBL/GenBank/DDBJ whole genome shotgun (WGS) entry which is preliminary data.</text>
</comment>
<accession>A0A6B2M2X0</accession>
<keyword evidence="2" id="KW-1185">Reference proteome</keyword>
<gene>
    <name evidence="1" type="ORF">G0Q06_06825</name>
</gene>
<protein>
    <submittedName>
        <fullName evidence="1">DUF4465 domain-containing protein</fullName>
    </submittedName>
</protein>
<dbReference type="EMBL" id="JAAGNX010000002">
    <property type="protein sequence ID" value="NDV62155.1"/>
    <property type="molecule type" value="Genomic_DNA"/>
</dbReference>
<sequence>MSLVTGEITVGFEDLPVTVPPLQEYAGPGGGVYYNGSDGAGGFTSEGAFLKNTFTDFGGGFTGWTGWSYSTTSDTETAGFGNQYSSYVGVAAEGSAYAVAYAPAGIELPVGAKSPISISVSNTTYAALSMRDGDDFAKKFGDGDYFKLTLSGYGASGQILGSVEVYLADYREETDPKGIVQGWNEVSLLELAGGTGHLVYEIGFSLDSTDSAPWGINTPSYVAIDQLVLGETPAWGGFDIEPDGWVNTGDFLGWVYPVGDYAYVALLRKWTYLPVGEQESSSGAWAYLPN</sequence>
<dbReference type="Pfam" id="PF14717">
    <property type="entry name" value="DUF4465"/>
    <property type="match status" value="1"/>
</dbReference>
<dbReference type="Proteomes" id="UP000478417">
    <property type="component" value="Unassembled WGS sequence"/>
</dbReference>
<reference evidence="1 2" key="1">
    <citation type="submission" date="2020-02" db="EMBL/GenBank/DDBJ databases">
        <title>Albibacoteraceae fam. nov., the first described family within the subdivision 4 Verrucomicrobia.</title>
        <authorList>
            <person name="Xi F."/>
        </authorList>
    </citation>
    <scope>NUCLEOTIDE SEQUENCE [LARGE SCALE GENOMIC DNA]</scope>
    <source>
        <strain evidence="1 2">CK1056</strain>
    </source>
</reference>
<dbReference type="InterPro" id="IPR027828">
    <property type="entry name" value="DUF4465"/>
</dbReference>